<reference evidence="9" key="2">
    <citation type="journal article" date="2023" name="IMA Fungus">
        <title>Comparative genomic study of the Penicillium genus elucidates a diverse pangenome and 15 lateral gene transfer events.</title>
        <authorList>
            <person name="Petersen C."/>
            <person name="Sorensen T."/>
            <person name="Nielsen M.R."/>
            <person name="Sondergaard T.E."/>
            <person name="Sorensen J.L."/>
            <person name="Fitzpatrick D.A."/>
            <person name="Frisvad J.C."/>
            <person name="Nielsen K.L."/>
        </authorList>
    </citation>
    <scope>NUCLEOTIDE SEQUENCE</scope>
    <source>
        <strain evidence="9">IBT 20477</strain>
    </source>
</reference>
<feature type="region of interest" description="Disordered" evidence="6">
    <location>
        <begin position="28"/>
        <end position="71"/>
    </location>
</feature>
<accession>A0A9W9JHP6</accession>
<evidence type="ECO:0000256" key="4">
    <source>
        <dbReference type="ARBA" id="ARBA00022989"/>
    </source>
</evidence>
<feature type="compositionally biased region" description="Low complexity" evidence="6">
    <location>
        <begin position="52"/>
        <end position="66"/>
    </location>
</feature>
<evidence type="ECO:0000256" key="2">
    <source>
        <dbReference type="ARBA" id="ARBA00022448"/>
    </source>
</evidence>
<comment type="subcellular location">
    <subcellularLocation>
        <location evidence="1">Membrane</location>
        <topology evidence="1">Multi-pass membrane protein</topology>
    </subcellularLocation>
</comment>
<comment type="caution">
    <text evidence="9">The sequence shown here is derived from an EMBL/GenBank/DDBJ whole genome shotgun (WGS) entry which is preliminary data.</text>
</comment>
<evidence type="ECO:0000256" key="7">
    <source>
        <dbReference type="SAM" id="Phobius"/>
    </source>
</evidence>
<dbReference type="Gene3D" id="1.20.1740.10">
    <property type="entry name" value="Amino acid/polyamine transporter I"/>
    <property type="match status" value="1"/>
</dbReference>
<evidence type="ECO:0000256" key="6">
    <source>
        <dbReference type="SAM" id="MobiDB-lite"/>
    </source>
</evidence>
<dbReference type="PANTHER" id="PTHR43495:SF5">
    <property type="entry name" value="GAMMA-AMINOBUTYRIC ACID PERMEASE"/>
    <property type="match status" value="1"/>
</dbReference>
<dbReference type="GO" id="GO:0016020">
    <property type="term" value="C:membrane"/>
    <property type="evidence" value="ECO:0007669"/>
    <property type="project" value="UniProtKB-SubCell"/>
</dbReference>
<feature type="domain" description="Amino acid permease/ SLC12A" evidence="8">
    <location>
        <begin position="98"/>
        <end position="327"/>
    </location>
</feature>
<feature type="transmembrane region" description="Helical" evidence="7">
    <location>
        <begin position="213"/>
        <end position="233"/>
    </location>
</feature>
<dbReference type="GO" id="GO:0055085">
    <property type="term" value="P:transmembrane transport"/>
    <property type="evidence" value="ECO:0007669"/>
    <property type="project" value="InterPro"/>
</dbReference>
<evidence type="ECO:0000313" key="10">
    <source>
        <dbReference type="Proteomes" id="UP001150942"/>
    </source>
</evidence>
<feature type="transmembrane region" description="Helical" evidence="7">
    <location>
        <begin position="422"/>
        <end position="442"/>
    </location>
</feature>
<dbReference type="InterPro" id="IPR004841">
    <property type="entry name" value="AA-permease/SLC12A_dom"/>
</dbReference>
<feature type="transmembrane region" description="Helical" evidence="7">
    <location>
        <begin position="239"/>
        <end position="259"/>
    </location>
</feature>
<organism evidence="9 10">
    <name type="scientific">Penicillium cf. viridicatum</name>
    <dbReference type="NCBI Taxonomy" id="2972119"/>
    <lineage>
        <taxon>Eukaryota</taxon>
        <taxon>Fungi</taxon>
        <taxon>Dikarya</taxon>
        <taxon>Ascomycota</taxon>
        <taxon>Pezizomycotina</taxon>
        <taxon>Eurotiomycetes</taxon>
        <taxon>Eurotiomycetidae</taxon>
        <taxon>Eurotiales</taxon>
        <taxon>Aspergillaceae</taxon>
        <taxon>Penicillium</taxon>
    </lineage>
</organism>
<feature type="transmembrane region" description="Helical" evidence="7">
    <location>
        <begin position="617"/>
        <end position="636"/>
    </location>
</feature>
<feature type="transmembrane region" description="Helical" evidence="7">
    <location>
        <begin position="589"/>
        <end position="611"/>
    </location>
</feature>
<gene>
    <name evidence="9" type="ORF">N7449_007537</name>
</gene>
<feature type="transmembrane region" description="Helical" evidence="7">
    <location>
        <begin position="531"/>
        <end position="551"/>
    </location>
</feature>
<dbReference type="Proteomes" id="UP001150942">
    <property type="component" value="Unassembled WGS sequence"/>
</dbReference>
<dbReference type="AlphaFoldDB" id="A0A9W9JHP6"/>
<protein>
    <recommendedName>
        <fullName evidence="8">Amino acid permease/ SLC12A domain-containing protein</fullName>
    </recommendedName>
</protein>
<evidence type="ECO:0000313" key="9">
    <source>
        <dbReference type="EMBL" id="KAJ5197058.1"/>
    </source>
</evidence>
<keyword evidence="5 7" id="KW-0472">Membrane</keyword>
<feature type="transmembrane region" description="Helical" evidence="7">
    <location>
        <begin position="481"/>
        <end position="498"/>
    </location>
</feature>
<feature type="domain" description="Amino acid permease/ SLC12A" evidence="8">
    <location>
        <begin position="354"/>
        <end position="640"/>
    </location>
</feature>
<feature type="transmembrane region" description="Helical" evidence="7">
    <location>
        <begin position="126"/>
        <end position="143"/>
    </location>
</feature>
<feature type="transmembrane region" description="Helical" evidence="7">
    <location>
        <begin position="93"/>
        <end position="114"/>
    </location>
</feature>
<evidence type="ECO:0000256" key="3">
    <source>
        <dbReference type="ARBA" id="ARBA00022692"/>
    </source>
</evidence>
<keyword evidence="3 7" id="KW-0812">Transmembrane</keyword>
<evidence type="ECO:0000259" key="8">
    <source>
        <dbReference type="Pfam" id="PF00324"/>
    </source>
</evidence>
<name>A0A9W9JHP6_9EURO</name>
<dbReference type="Pfam" id="PF00324">
    <property type="entry name" value="AA_permease"/>
    <property type="match status" value="2"/>
</dbReference>
<proteinExistence type="predicted"/>
<keyword evidence="2" id="KW-0813">Transport</keyword>
<dbReference type="PANTHER" id="PTHR43495">
    <property type="entry name" value="GABA PERMEASE"/>
    <property type="match status" value="1"/>
</dbReference>
<sequence length="672" mass="74606">MSVPAESQWIELPEWARPWLSGVLPAQRMEQTSCGSPHSPPQNSSLHPPNDSPGLTSSPSSVSMGSENTGSLTKYPARRIIIRPSQKRTVSRALRGVHLFMITVNATLGTGLYWRGGQILELGGPLAVVLSFFFIGMLTWGVMQCITEMLCIWPIPGALSVYVSQFVDEELGIAVGVTYWFVYSMSFSTLVATSAAEFNFWHYIQESQVIQGCVIYFGIPLILVFINAIRIEIYGWLEVATGSIKILFLGVIIVTLIAINRGVATVSYIACWIEVLISSDWASPTEFDTRAADNWGTALLMSISIATFAYTGVEIVAASALEAKWPHPADEMSTIPGTPPRSNDTQIGKSFKFSARFIPVLAMIGYTISGLVATFDIERNSCALPRLSWLSLDVEAGCTAPSNSAAFVAIAKMSNIPHLADVFNAFLVFTCLSCAATNLYVASRTLFGLTTRLDGGEGQRWYLRVFAWFGKTDRRQVPMRAIIFSAAAFWWVPFLQLIRGNNTQSSANTTESSLKGTRASVDAFVEVLSQMAYSAVLIVWACECLAFIRFYHCIYQHRHHLEHENVPYVQRWNEEDQDEYPYRSHRQPLTAYLSLLGCIFVSLVANGAALWNGFHLLPFLASYLTVIVFVGLWVLLKIMRGAKWSLVDLSHPGKVARIFRHLHEIRLSVTQS</sequence>
<keyword evidence="4 7" id="KW-1133">Transmembrane helix</keyword>
<dbReference type="OrthoDB" id="3900342at2759"/>
<evidence type="ECO:0000256" key="1">
    <source>
        <dbReference type="ARBA" id="ARBA00004141"/>
    </source>
</evidence>
<feature type="transmembrane region" description="Helical" evidence="7">
    <location>
        <begin position="357"/>
        <end position="375"/>
    </location>
</feature>
<keyword evidence="10" id="KW-1185">Reference proteome</keyword>
<feature type="compositionally biased region" description="Polar residues" evidence="6">
    <location>
        <begin position="29"/>
        <end position="47"/>
    </location>
</feature>
<dbReference type="EMBL" id="JAPQKQ010000005">
    <property type="protein sequence ID" value="KAJ5197058.1"/>
    <property type="molecule type" value="Genomic_DNA"/>
</dbReference>
<evidence type="ECO:0000256" key="5">
    <source>
        <dbReference type="ARBA" id="ARBA00023136"/>
    </source>
</evidence>
<reference evidence="9" key="1">
    <citation type="submission" date="2022-11" db="EMBL/GenBank/DDBJ databases">
        <authorList>
            <person name="Petersen C."/>
        </authorList>
    </citation>
    <scope>NUCLEOTIDE SEQUENCE</scope>
    <source>
        <strain evidence="9">IBT 20477</strain>
    </source>
</reference>
<feature type="transmembrane region" description="Helical" evidence="7">
    <location>
        <begin position="179"/>
        <end position="201"/>
    </location>
</feature>